<sequence>MPLLVVLGIDFAISHRCKKRSLIIPRDDTENEDDSGSGSDDDYDLDNGAFEEYLHDDALDNDLDSASEDYLHDDGVEMGRPIQVVSLPRGISSELNYS</sequence>
<keyword evidence="3" id="KW-1185">Reference proteome</keyword>
<proteinExistence type="predicted"/>
<dbReference type="Proteomes" id="UP000266723">
    <property type="component" value="Unassembled WGS sequence"/>
</dbReference>
<protein>
    <submittedName>
        <fullName evidence="2">Uncharacterized protein</fullName>
    </submittedName>
</protein>
<dbReference type="EMBL" id="QGKV02000297">
    <property type="protein sequence ID" value="KAF3611652.1"/>
    <property type="molecule type" value="Genomic_DNA"/>
</dbReference>
<gene>
    <name evidence="2" type="ORF">DY000_02044600</name>
</gene>
<reference evidence="2 3" key="1">
    <citation type="journal article" date="2020" name="BMC Genomics">
        <title>Intraspecific diversification of the crop wild relative Brassica cretica Lam. using demographic model selection.</title>
        <authorList>
            <person name="Kioukis A."/>
            <person name="Michalopoulou V.A."/>
            <person name="Briers L."/>
            <person name="Pirintsos S."/>
            <person name="Studholme D.J."/>
            <person name="Pavlidis P."/>
            <person name="Sarris P.F."/>
        </authorList>
    </citation>
    <scope>NUCLEOTIDE SEQUENCE [LARGE SCALE GENOMIC DNA]</scope>
    <source>
        <strain evidence="3">cv. PFS-1207/04</strain>
    </source>
</reference>
<evidence type="ECO:0000256" key="1">
    <source>
        <dbReference type="SAM" id="MobiDB-lite"/>
    </source>
</evidence>
<name>A0ABQ7F723_BRACR</name>
<feature type="compositionally biased region" description="Acidic residues" evidence="1">
    <location>
        <begin position="29"/>
        <end position="45"/>
    </location>
</feature>
<evidence type="ECO:0000313" key="2">
    <source>
        <dbReference type="EMBL" id="KAF3611652.1"/>
    </source>
</evidence>
<accession>A0ABQ7F723</accession>
<comment type="caution">
    <text evidence="2">The sequence shown here is derived from an EMBL/GenBank/DDBJ whole genome shotgun (WGS) entry which is preliminary data.</text>
</comment>
<evidence type="ECO:0000313" key="3">
    <source>
        <dbReference type="Proteomes" id="UP000266723"/>
    </source>
</evidence>
<organism evidence="2 3">
    <name type="scientific">Brassica cretica</name>
    <name type="common">Mustard</name>
    <dbReference type="NCBI Taxonomy" id="69181"/>
    <lineage>
        <taxon>Eukaryota</taxon>
        <taxon>Viridiplantae</taxon>
        <taxon>Streptophyta</taxon>
        <taxon>Embryophyta</taxon>
        <taxon>Tracheophyta</taxon>
        <taxon>Spermatophyta</taxon>
        <taxon>Magnoliopsida</taxon>
        <taxon>eudicotyledons</taxon>
        <taxon>Gunneridae</taxon>
        <taxon>Pentapetalae</taxon>
        <taxon>rosids</taxon>
        <taxon>malvids</taxon>
        <taxon>Brassicales</taxon>
        <taxon>Brassicaceae</taxon>
        <taxon>Brassiceae</taxon>
        <taxon>Brassica</taxon>
    </lineage>
</organism>
<feature type="region of interest" description="Disordered" evidence="1">
    <location>
        <begin position="24"/>
        <end position="47"/>
    </location>
</feature>